<reference evidence="2 3" key="1">
    <citation type="submission" date="2021-06" db="EMBL/GenBank/DDBJ databases">
        <authorList>
            <person name="Sun Q."/>
            <person name="Li D."/>
        </authorList>
    </citation>
    <scope>NUCLEOTIDE SEQUENCE [LARGE SCALE GENOMIC DNA]</scope>
    <source>
        <strain evidence="2 3">MSJ-40</strain>
    </source>
</reference>
<evidence type="ECO:0000313" key="2">
    <source>
        <dbReference type="EMBL" id="MBU5438591.1"/>
    </source>
</evidence>
<dbReference type="Pfam" id="PF07683">
    <property type="entry name" value="CobW_C"/>
    <property type="match status" value="1"/>
</dbReference>
<accession>A0ABS6E7R3</accession>
<dbReference type="PANTHER" id="PTHR13748">
    <property type="entry name" value="COBW-RELATED"/>
    <property type="match status" value="1"/>
</dbReference>
<dbReference type="RefSeq" id="WP_216519819.1">
    <property type="nucleotide sequence ID" value="NZ_JAHLPM010000009.1"/>
</dbReference>
<dbReference type="CDD" id="cd03112">
    <property type="entry name" value="CobW-like"/>
    <property type="match status" value="1"/>
</dbReference>
<dbReference type="SMART" id="SM00833">
    <property type="entry name" value="CobW_C"/>
    <property type="match status" value="1"/>
</dbReference>
<dbReference type="Proteomes" id="UP000749471">
    <property type="component" value="Unassembled WGS sequence"/>
</dbReference>
<keyword evidence="3" id="KW-1185">Reference proteome</keyword>
<evidence type="ECO:0000259" key="1">
    <source>
        <dbReference type="SMART" id="SM00833"/>
    </source>
</evidence>
<dbReference type="EMBL" id="JAHLPM010000009">
    <property type="protein sequence ID" value="MBU5438591.1"/>
    <property type="molecule type" value="Genomic_DNA"/>
</dbReference>
<dbReference type="Pfam" id="PF02492">
    <property type="entry name" value="cobW"/>
    <property type="match status" value="1"/>
</dbReference>
<name>A0ABS6E7R3_9FIRM</name>
<dbReference type="InterPro" id="IPR003495">
    <property type="entry name" value="CobW/HypB/UreG_nucleotide-bd"/>
</dbReference>
<comment type="caution">
    <text evidence="2">The sequence shown here is derived from an EMBL/GenBank/DDBJ whole genome shotgun (WGS) entry which is preliminary data.</text>
</comment>
<evidence type="ECO:0000313" key="3">
    <source>
        <dbReference type="Proteomes" id="UP000749471"/>
    </source>
</evidence>
<dbReference type="InterPro" id="IPR051316">
    <property type="entry name" value="Zinc-reg_GTPase_activator"/>
</dbReference>
<sequence>MKTKIDIISGFLGAGKTTLIKKLLEENFYDDKIVIIENEFGEIGIDGTLIKKSGLEIKEINSGCICCTLMGDFEKSIKEVLEKFVPNRIIIEPSGVGKLSEIIKACKTDNLKEITLVNMIITVVDVERFDLYISNFGQFFEDQIKNAKTILLSRTQRSNQENIELVVKSIQKLNNKANIVTTPWENISGEKIVTLAEGISVKNQLVSLSDIKGVSHIHRKDYKTNKHNATDAFQSWSIETPKVFIESELKNILERLKNDEEFGTILRGKGIIQTENSQWRQFDYIPEEIQIKETFPDYTGRLCIIGTNLNRENLCNLFNLMI</sequence>
<feature type="domain" description="CobW C-terminal" evidence="1">
    <location>
        <begin position="233"/>
        <end position="322"/>
    </location>
</feature>
<gene>
    <name evidence="2" type="ORF">KQI42_11250</name>
</gene>
<dbReference type="PANTHER" id="PTHR13748:SF62">
    <property type="entry name" value="COBW DOMAIN-CONTAINING PROTEIN"/>
    <property type="match status" value="1"/>
</dbReference>
<organism evidence="2 3">
    <name type="scientific">Tissierella simiarum</name>
    <dbReference type="NCBI Taxonomy" id="2841534"/>
    <lineage>
        <taxon>Bacteria</taxon>
        <taxon>Bacillati</taxon>
        <taxon>Bacillota</taxon>
        <taxon>Tissierellia</taxon>
        <taxon>Tissierellales</taxon>
        <taxon>Tissierellaceae</taxon>
        <taxon>Tissierella</taxon>
    </lineage>
</organism>
<protein>
    <submittedName>
        <fullName evidence="2">GTP-binding protein</fullName>
    </submittedName>
</protein>
<proteinExistence type="predicted"/>
<dbReference type="InterPro" id="IPR011629">
    <property type="entry name" value="CobW-like_C"/>
</dbReference>